<dbReference type="InterPro" id="IPR015955">
    <property type="entry name" value="Lactate_DH/Glyco_Ohase_4_C"/>
</dbReference>
<dbReference type="InterPro" id="IPR001557">
    <property type="entry name" value="L-lactate/malate_DH"/>
</dbReference>
<feature type="active site" description="Proton acceptor" evidence="4">
    <location>
        <position position="174"/>
    </location>
</feature>
<name>A0A328ZLH4_9BURK</name>
<dbReference type="OrthoDB" id="9802969at2"/>
<evidence type="ECO:0000256" key="4">
    <source>
        <dbReference type="PIRSR" id="PIRSR000102-1"/>
    </source>
</evidence>
<dbReference type="Gene3D" id="3.40.50.720">
    <property type="entry name" value="NAD(P)-binding Rossmann-like Domain"/>
    <property type="match status" value="1"/>
</dbReference>
<evidence type="ECO:0000256" key="5">
    <source>
        <dbReference type="PIRSR" id="PIRSR000102-3"/>
    </source>
</evidence>
<proteinExistence type="inferred from homology"/>
<feature type="binding site" evidence="5">
    <location>
        <begin position="9"/>
        <end position="14"/>
    </location>
    <ligand>
        <name>NAD(+)</name>
        <dbReference type="ChEBI" id="CHEBI:57540"/>
    </ligand>
</feature>
<evidence type="ECO:0000313" key="9">
    <source>
        <dbReference type="EMBL" id="RAR86484.1"/>
    </source>
</evidence>
<evidence type="ECO:0000259" key="8">
    <source>
        <dbReference type="Pfam" id="PF02866"/>
    </source>
</evidence>
<dbReference type="GO" id="GO:0006089">
    <property type="term" value="P:lactate metabolic process"/>
    <property type="evidence" value="ECO:0007669"/>
    <property type="project" value="TreeGrafter"/>
</dbReference>
<dbReference type="InterPro" id="IPR036291">
    <property type="entry name" value="NAD(P)-bd_dom_sf"/>
</dbReference>
<dbReference type="PRINTS" id="PR00086">
    <property type="entry name" value="LLDHDRGNASE"/>
</dbReference>
<comment type="caution">
    <text evidence="9">The sequence shown here is derived from an EMBL/GenBank/DDBJ whole genome shotgun (WGS) entry which is preliminary data.</text>
</comment>
<feature type="binding site" evidence="5">
    <location>
        <position position="34"/>
    </location>
    <ligand>
        <name>NAD(+)</name>
        <dbReference type="ChEBI" id="CHEBI:57540"/>
    </ligand>
</feature>
<dbReference type="Pfam" id="PF00056">
    <property type="entry name" value="Ldh_1_N"/>
    <property type="match status" value="1"/>
</dbReference>
<evidence type="ECO:0000313" key="10">
    <source>
        <dbReference type="Proteomes" id="UP000248856"/>
    </source>
</evidence>
<protein>
    <submittedName>
        <fullName evidence="9">Malate dehydrogenase (NAD)</fullName>
    </submittedName>
</protein>
<dbReference type="AlphaFoldDB" id="A0A328ZLH4"/>
<reference evidence="9 10" key="1">
    <citation type="submission" date="2018-06" db="EMBL/GenBank/DDBJ databases">
        <title>Genomic Encyclopedia of Archaeal and Bacterial Type Strains, Phase II (KMG-II): from individual species to whole genera.</title>
        <authorList>
            <person name="Goeker M."/>
        </authorList>
    </citation>
    <scope>NUCLEOTIDE SEQUENCE [LARGE SCALE GENOMIC DNA]</scope>
    <source>
        <strain evidence="9 10">CFPB 3232</strain>
    </source>
</reference>
<dbReference type="PANTHER" id="PTHR43128:SF16">
    <property type="entry name" value="L-LACTATE DEHYDROGENASE"/>
    <property type="match status" value="1"/>
</dbReference>
<feature type="binding site" evidence="5">
    <location>
        <position position="94"/>
    </location>
    <ligand>
        <name>NAD(+)</name>
        <dbReference type="ChEBI" id="CHEBI:57540"/>
    </ligand>
</feature>
<dbReference type="RefSeq" id="WP_111875272.1">
    <property type="nucleotide sequence ID" value="NZ_CBCSGC010000037.1"/>
</dbReference>
<evidence type="ECO:0000256" key="2">
    <source>
        <dbReference type="ARBA" id="ARBA00023002"/>
    </source>
</evidence>
<sequence length="320" mass="32536">MGARIGVVGAGQVGAAASYLLSSTPGVSDIVLVDLDPARAAGEAADIGHAAAFGTAARVREGSHADLAGADVVVITAGASLKPGQTRLELLHQNLRIVDRIVGQVLRAAPEAVLLFATNPVDVMPAIAVQRWGVAPGRAIGTGCTLDSIRFRDRLAHHLDVAPGSVHAYVLGEHGDSEVLHWSSAQVGGVPILDFAAQRGRPIDEALQGAIAEDVRTAAYRIKAGKGVSNFGIGGCIARLVRAIVGDERSVFAVSTFLPELLGVRQTCVSLPHVVGAGGASRPFVPPLAPPEARALRASAAVLAETIAGGMDALAGTGPG</sequence>
<evidence type="ECO:0000256" key="6">
    <source>
        <dbReference type="RuleBase" id="RU003369"/>
    </source>
</evidence>
<keyword evidence="2 6" id="KW-0560">Oxidoreductase</keyword>
<dbReference type="PANTHER" id="PTHR43128">
    <property type="entry name" value="L-2-HYDROXYCARBOXYLATE DEHYDROGENASE (NAD(P)(+))"/>
    <property type="match status" value="1"/>
</dbReference>
<dbReference type="InterPro" id="IPR018177">
    <property type="entry name" value="L-lactate_DH_AS"/>
</dbReference>
<dbReference type="EMBL" id="QLTA01000001">
    <property type="protein sequence ID" value="RAR86484.1"/>
    <property type="molecule type" value="Genomic_DNA"/>
</dbReference>
<organism evidence="9 10">
    <name type="scientific">Paracidovorax anthurii</name>
    <dbReference type="NCBI Taxonomy" id="78229"/>
    <lineage>
        <taxon>Bacteria</taxon>
        <taxon>Pseudomonadati</taxon>
        <taxon>Pseudomonadota</taxon>
        <taxon>Betaproteobacteria</taxon>
        <taxon>Burkholderiales</taxon>
        <taxon>Comamonadaceae</taxon>
        <taxon>Paracidovorax</taxon>
    </lineage>
</organism>
<dbReference type="PROSITE" id="PS00064">
    <property type="entry name" value="L_LDH"/>
    <property type="match status" value="1"/>
</dbReference>
<evidence type="ECO:0000256" key="3">
    <source>
        <dbReference type="ARBA" id="ARBA00023027"/>
    </source>
</evidence>
<dbReference type="PIRSF" id="PIRSF000102">
    <property type="entry name" value="Lac_mal_DH"/>
    <property type="match status" value="1"/>
</dbReference>
<dbReference type="Gene3D" id="3.90.110.10">
    <property type="entry name" value="Lactate dehydrogenase/glycoside hydrolase, family 4, C-terminal"/>
    <property type="match status" value="1"/>
</dbReference>
<dbReference type="Pfam" id="PF02866">
    <property type="entry name" value="Ldh_1_C"/>
    <property type="match status" value="1"/>
</dbReference>
<dbReference type="SUPFAM" id="SSF56327">
    <property type="entry name" value="LDH C-terminal domain-like"/>
    <property type="match status" value="1"/>
</dbReference>
<dbReference type="SUPFAM" id="SSF51735">
    <property type="entry name" value="NAD(P)-binding Rossmann-fold domains"/>
    <property type="match status" value="1"/>
</dbReference>
<accession>A0A328ZLH4</accession>
<dbReference type="GO" id="GO:0004459">
    <property type="term" value="F:L-lactate dehydrogenase (NAD+) activity"/>
    <property type="evidence" value="ECO:0007669"/>
    <property type="project" value="InterPro"/>
</dbReference>
<feature type="domain" description="Lactate/malate dehydrogenase C-terminal" evidence="8">
    <location>
        <begin position="145"/>
        <end position="310"/>
    </location>
</feature>
<keyword evidence="3 5" id="KW-0520">NAD</keyword>
<gene>
    <name evidence="9" type="ORF">AX018_100170</name>
</gene>
<dbReference type="InterPro" id="IPR001236">
    <property type="entry name" value="Lactate/malate_DH_N"/>
</dbReference>
<keyword evidence="10" id="KW-1185">Reference proteome</keyword>
<dbReference type="InterPro" id="IPR022383">
    <property type="entry name" value="Lactate/malate_DH_C"/>
</dbReference>
<comment type="function">
    <text evidence="1">Catalyzes the reversible oxidation of malate to oxaloacetate.</text>
</comment>
<evidence type="ECO:0000259" key="7">
    <source>
        <dbReference type="Pfam" id="PF00056"/>
    </source>
</evidence>
<evidence type="ECO:0000256" key="1">
    <source>
        <dbReference type="ARBA" id="ARBA00003966"/>
    </source>
</evidence>
<comment type="similarity">
    <text evidence="6">Belongs to the LDH/MDH superfamily.</text>
</comment>
<feature type="domain" description="Lactate/malate dehydrogenase N-terminal" evidence="7">
    <location>
        <begin position="4"/>
        <end position="141"/>
    </location>
</feature>
<dbReference type="Proteomes" id="UP000248856">
    <property type="component" value="Unassembled WGS sequence"/>
</dbReference>